<feature type="non-terminal residue" evidence="1">
    <location>
        <position position="34"/>
    </location>
</feature>
<organism evidence="1 2">
    <name type="scientific">Candidatus Hakubella thermalkaliphila</name>
    <dbReference type="NCBI Taxonomy" id="2754717"/>
    <lineage>
        <taxon>Bacteria</taxon>
        <taxon>Bacillati</taxon>
        <taxon>Actinomycetota</taxon>
        <taxon>Actinomycetota incertae sedis</taxon>
        <taxon>Candidatus Hakubellales</taxon>
        <taxon>Candidatus Hakubellaceae</taxon>
        <taxon>Candidatus Hakubella</taxon>
    </lineage>
</organism>
<reference evidence="1 2" key="1">
    <citation type="journal article" date="2020" name="Front. Microbiol.">
        <title>Single-cell genomics of novel Actinobacteria with the Wood-Ljungdahl pathway discovered in a serpentinizing system.</title>
        <authorList>
            <person name="Merino N."/>
            <person name="Kawai M."/>
            <person name="Boyd E.S."/>
            <person name="Colman D.R."/>
            <person name="McGlynn S.E."/>
            <person name="Nealson K.H."/>
            <person name="Kurokawa K."/>
            <person name="Hongoh Y."/>
        </authorList>
    </citation>
    <scope>NUCLEOTIDE SEQUENCE [LARGE SCALE GENOMIC DNA]</scope>
    <source>
        <strain evidence="1 2">S06</strain>
    </source>
</reference>
<name>A0A6V8NRX7_9ACTN</name>
<evidence type="ECO:0000313" key="1">
    <source>
        <dbReference type="EMBL" id="GFP22021.1"/>
    </source>
</evidence>
<comment type="caution">
    <text evidence="1">The sequence shown here is derived from an EMBL/GenBank/DDBJ whole genome shotgun (WGS) entry which is preliminary data.</text>
</comment>
<sequence>MKAQWQMEKQVIQKIRELKEQLETARLEAEKAER</sequence>
<dbReference type="Gene3D" id="6.10.140.130">
    <property type="match status" value="1"/>
</dbReference>
<accession>A0A6V8NRX7</accession>
<protein>
    <submittedName>
        <fullName evidence="1">Uncharacterized protein</fullName>
    </submittedName>
</protein>
<dbReference type="AlphaFoldDB" id="A0A6V8NRX7"/>
<gene>
    <name evidence="1" type="ORF">HKBW3S06_01246</name>
</gene>
<proteinExistence type="predicted"/>
<dbReference type="Proteomes" id="UP000580051">
    <property type="component" value="Unassembled WGS sequence"/>
</dbReference>
<evidence type="ECO:0000313" key="2">
    <source>
        <dbReference type="Proteomes" id="UP000580051"/>
    </source>
</evidence>
<dbReference type="EMBL" id="BLRV01000176">
    <property type="protein sequence ID" value="GFP22021.1"/>
    <property type="molecule type" value="Genomic_DNA"/>
</dbReference>